<name>M4BQG3_HYAAE</name>
<dbReference type="eggNOG" id="ENOG502T0WP">
    <property type="taxonomic scope" value="Eukaryota"/>
</dbReference>
<sequence length="284" mass="32178">MVGEDYRGPSTKLESTRQDSGGQVRAIHVQSGDILSPGDNSAEGALRREARTGEPSPPEVRDGTEDEWKIIPGLAEGDIVKKCLPQFLTSMFDHSELLRLHRTTEAQVEGELSFRLCGKSNVPTSRRHTLAMTEDILAAVESTNVNRQRIHDLLLKVKTMSYEEVIELDPSVFFRSSNSNEFQFTVVLEKRMVYRLLNTHDVSARSAWDRTNGVSSLSHRNIEYEVRLYNVSRFVEIGKMSAFFSKHSPAFHVLKTINTCTPESRASNVWKLTFRLSGYPQFLQ</sequence>
<dbReference type="HOGENOM" id="CLU_981607_0_0_1"/>
<evidence type="ECO:0000313" key="2">
    <source>
        <dbReference type="EnsemblProtists" id="HpaP808652"/>
    </source>
</evidence>
<protein>
    <submittedName>
        <fullName evidence="2">Uncharacterized protein</fullName>
    </submittedName>
</protein>
<organism evidence="2 3">
    <name type="scientific">Hyaloperonospora arabidopsidis (strain Emoy2)</name>
    <name type="common">Downy mildew agent</name>
    <name type="synonym">Peronospora arabidopsidis</name>
    <dbReference type="NCBI Taxonomy" id="559515"/>
    <lineage>
        <taxon>Eukaryota</taxon>
        <taxon>Sar</taxon>
        <taxon>Stramenopiles</taxon>
        <taxon>Oomycota</taxon>
        <taxon>Peronosporomycetes</taxon>
        <taxon>Peronosporales</taxon>
        <taxon>Peronosporaceae</taxon>
        <taxon>Hyaloperonospora</taxon>
    </lineage>
</organism>
<dbReference type="VEuPathDB" id="FungiDB:HpaG808652"/>
<evidence type="ECO:0000256" key="1">
    <source>
        <dbReference type="SAM" id="MobiDB-lite"/>
    </source>
</evidence>
<dbReference type="Proteomes" id="UP000011713">
    <property type="component" value="Unassembled WGS sequence"/>
</dbReference>
<dbReference type="EnsemblProtists" id="HpaT808652">
    <property type="protein sequence ID" value="HpaP808652"/>
    <property type="gene ID" value="HpaG808652"/>
</dbReference>
<feature type="region of interest" description="Disordered" evidence="1">
    <location>
        <begin position="1"/>
        <end position="65"/>
    </location>
</feature>
<dbReference type="AlphaFoldDB" id="M4BQG3"/>
<reference evidence="3" key="1">
    <citation type="journal article" date="2010" name="Science">
        <title>Signatures of adaptation to obligate biotrophy in the Hyaloperonospora arabidopsidis genome.</title>
        <authorList>
            <person name="Baxter L."/>
            <person name="Tripathy S."/>
            <person name="Ishaque N."/>
            <person name="Boot N."/>
            <person name="Cabral A."/>
            <person name="Kemen E."/>
            <person name="Thines M."/>
            <person name="Ah-Fong A."/>
            <person name="Anderson R."/>
            <person name="Badejoko W."/>
            <person name="Bittner-Eddy P."/>
            <person name="Boore J.L."/>
            <person name="Chibucos M.C."/>
            <person name="Coates M."/>
            <person name="Dehal P."/>
            <person name="Delehaunty K."/>
            <person name="Dong S."/>
            <person name="Downton P."/>
            <person name="Dumas B."/>
            <person name="Fabro G."/>
            <person name="Fronick C."/>
            <person name="Fuerstenberg S.I."/>
            <person name="Fulton L."/>
            <person name="Gaulin E."/>
            <person name="Govers F."/>
            <person name="Hughes L."/>
            <person name="Humphray S."/>
            <person name="Jiang R.H."/>
            <person name="Judelson H."/>
            <person name="Kamoun S."/>
            <person name="Kyung K."/>
            <person name="Meijer H."/>
            <person name="Minx P."/>
            <person name="Morris P."/>
            <person name="Nelson J."/>
            <person name="Phuntumart V."/>
            <person name="Qutob D."/>
            <person name="Rehmany A."/>
            <person name="Rougon-Cardoso A."/>
            <person name="Ryden P."/>
            <person name="Torto-Alalibo T."/>
            <person name="Studholme D."/>
            <person name="Wang Y."/>
            <person name="Win J."/>
            <person name="Wood J."/>
            <person name="Clifton S.W."/>
            <person name="Rogers J."/>
            <person name="Van den Ackerveken G."/>
            <person name="Jones J.D."/>
            <person name="McDowell J.M."/>
            <person name="Beynon J."/>
            <person name="Tyler B.M."/>
        </authorList>
    </citation>
    <scope>NUCLEOTIDE SEQUENCE [LARGE SCALE GENOMIC DNA]</scope>
    <source>
        <strain evidence="3">Emoy2</strain>
    </source>
</reference>
<dbReference type="InParanoid" id="M4BQG3"/>
<dbReference type="EMBL" id="JH598573">
    <property type="status" value="NOT_ANNOTATED_CDS"/>
    <property type="molecule type" value="Genomic_DNA"/>
</dbReference>
<evidence type="ECO:0000313" key="3">
    <source>
        <dbReference type="Proteomes" id="UP000011713"/>
    </source>
</evidence>
<accession>M4BQG3</accession>
<proteinExistence type="predicted"/>
<keyword evidence="3" id="KW-1185">Reference proteome</keyword>
<reference evidence="2" key="2">
    <citation type="submission" date="2015-06" db="UniProtKB">
        <authorList>
            <consortium name="EnsemblProtists"/>
        </authorList>
    </citation>
    <scope>IDENTIFICATION</scope>
    <source>
        <strain evidence="2">Emoy2</strain>
    </source>
</reference>